<name>A0A2P4QBQ1_RHIID</name>
<evidence type="ECO:0000313" key="2">
    <source>
        <dbReference type="Proteomes" id="UP000018888"/>
    </source>
</evidence>
<reference evidence="1 2" key="2">
    <citation type="journal article" date="2018" name="New Phytol.">
        <title>High intraspecific genome diversity in the model arbuscular mycorrhizal symbiont Rhizophagus irregularis.</title>
        <authorList>
            <person name="Chen E.C.H."/>
            <person name="Morin E."/>
            <person name="Beaudet D."/>
            <person name="Noel J."/>
            <person name="Yildirir G."/>
            <person name="Ndikumana S."/>
            <person name="Charron P."/>
            <person name="St-Onge C."/>
            <person name="Giorgi J."/>
            <person name="Kruger M."/>
            <person name="Marton T."/>
            <person name="Ropars J."/>
            <person name="Grigoriev I.V."/>
            <person name="Hainaut M."/>
            <person name="Henrissat B."/>
            <person name="Roux C."/>
            <person name="Martin F."/>
            <person name="Corradi N."/>
        </authorList>
    </citation>
    <scope>NUCLEOTIDE SEQUENCE [LARGE SCALE GENOMIC DNA]</scope>
    <source>
        <strain evidence="1 2">DAOM 197198</strain>
    </source>
</reference>
<sequence length="117" mass="13117">MANICKHPPILDRIGEIIGQENIPESSMKSSRVCTQAQAKSVIEESTTCMVPDKWNLVPDCRAKAGFETGSFDKVVNNDKKVKQINKNDELICRQQFLKPKGLHPYQGNEGNSWGKE</sequence>
<comment type="caution">
    <text evidence="1">The sequence shown here is derived from an EMBL/GenBank/DDBJ whole genome shotgun (WGS) entry which is preliminary data.</text>
</comment>
<dbReference type="Proteomes" id="UP000018888">
    <property type="component" value="Unassembled WGS sequence"/>
</dbReference>
<reference evidence="1 2" key="1">
    <citation type="journal article" date="2013" name="Proc. Natl. Acad. Sci. U.S.A.">
        <title>Genome of an arbuscular mycorrhizal fungus provides insight into the oldest plant symbiosis.</title>
        <authorList>
            <person name="Tisserant E."/>
            <person name="Malbreil M."/>
            <person name="Kuo A."/>
            <person name="Kohler A."/>
            <person name="Symeonidi A."/>
            <person name="Balestrini R."/>
            <person name="Charron P."/>
            <person name="Duensing N."/>
            <person name="Frei Dit Frey N."/>
            <person name="Gianinazzi-Pearson V."/>
            <person name="Gilbert L.B."/>
            <person name="Handa Y."/>
            <person name="Herr J.R."/>
            <person name="Hijri M."/>
            <person name="Koul R."/>
            <person name="Kawaguchi M."/>
            <person name="Krajinski F."/>
            <person name="Lammers P.J."/>
            <person name="Masclaux F.G."/>
            <person name="Murat C."/>
            <person name="Morin E."/>
            <person name="Ndikumana S."/>
            <person name="Pagni M."/>
            <person name="Petitpierre D."/>
            <person name="Requena N."/>
            <person name="Rosikiewicz P."/>
            <person name="Riley R."/>
            <person name="Saito K."/>
            <person name="San Clemente H."/>
            <person name="Shapiro H."/>
            <person name="van Tuinen D."/>
            <person name="Becard G."/>
            <person name="Bonfante P."/>
            <person name="Paszkowski U."/>
            <person name="Shachar-Hill Y.Y."/>
            <person name="Tuskan G.A."/>
            <person name="Young P.W."/>
            <person name="Sanders I.R."/>
            <person name="Henrissat B."/>
            <person name="Rensing S.A."/>
            <person name="Grigoriev I.V."/>
            <person name="Corradi N."/>
            <person name="Roux C."/>
            <person name="Martin F."/>
        </authorList>
    </citation>
    <scope>NUCLEOTIDE SEQUENCE [LARGE SCALE GENOMIC DNA]</scope>
    <source>
        <strain evidence="1 2">DAOM 197198</strain>
    </source>
</reference>
<organism evidence="1 2">
    <name type="scientific">Rhizophagus irregularis (strain DAOM 181602 / DAOM 197198 / MUCL 43194)</name>
    <name type="common">Arbuscular mycorrhizal fungus</name>
    <name type="synonym">Glomus intraradices</name>
    <dbReference type="NCBI Taxonomy" id="747089"/>
    <lineage>
        <taxon>Eukaryota</taxon>
        <taxon>Fungi</taxon>
        <taxon>Fungi incertae sedis</taxon>
        <taxon>Mucoromycota</taxon>
        <taxon>Glomeromycotina</taxon>
        <taxon>Glomeromycetes</taxon>
        <taxon>Glomerales</taxon>
        <taxon>Glomeraceae</taxon>
        <taxon>Rhizophagus</taxon>
    </lineage>
</organism>
<proteinExistence type="predicted"/>
<dbReference type="AlphaFoldDB" id="A0A2P4QBQ1"/>
<evidence type="ECO:0000313" key="1">
    <source>
        <dbReference type="EMBL" id="POG75064.1"/>
    </source>
</evidence>
<dbReference type="EMBL" id="AUPC02000065">
    <property type="protein sequence ID" value="POG75064.1"/>
    <property type="molecule type" value="Genomic_DNA"/>
</dbReference>
<gene>
    <name evidence="1" type="ORF">GLOIN_2v1475738</name>
</gene>
<protein>
    <submittedName>
        <fullName evidence="1">Uncharacterized protein</fullName>
    </submittedName>
</protein>
<keyword evidence="2" id="KW-1185">Reference proteome</keyword>
<accession>A0A2P4QBQ1</accession>